<dbReference type="Pfam" id="PF00702">
    <property type="entry name" value="Hydrolase"/>
    <property type="match status" value="1"/>
</dbReference>
<accession>A0A4R2RY32</accession>
<name>A0A4R2RY32_9BACL</name>
<evidence type="ECO:0000313" key="2">
    <source>
        <dbReference type="Proteomes" id="UP000294746"/>
    </source>
</evidence>
<dbReference type="Gene3D" id="1.10.150.240">
    <property type="entry name" value="Putative phosphatase, domain 2"/>
    <property type="match status" value="1"/>
</dbReference>
<protein>
    <submittedName>
        <fullName evidence="1">Phosphoglycolate phosphatase-like HAD superfamily hydrolase</fullName>
    </submittedName>
</protein>
<comment type="caution">
    <text evidence="1">The sequence shown here is derived from an EMBL/GenBank/DDBJ whole genome shotgun (WGS) entry which is preliminary data.</text>
</comment>
<proteinExistence type="predicted"/>
<dbReference type="SFLD" id="SFLDS00003">
    <property type="entry name" value="Haloacid_Dehalogenase"/>
    <property type="match status" value="1"/>
</dbReference>
<dbReference type="GO" id="GO:0006281">
    <property type="term" value="P:DNA repair"/>
    <property type="evidence" value="ECO:0007669"/>
    <property type="project" value="TreeGrafter"/>
</dbReference>
<evidence type="ECO:0000313" key="1">
    <source>
        <dbReference type="EMBL" id="TCP69500.1"/>
    </source>
</evidence>
<reference evidence="1 2" key="1">
    <citation type="submission" date="2019-03" db="EMBL/GenBank/DDBJ databases">
        <title>Genomic Encyclopedia of Type Strains, Phase IV (KMG-IV): sequencing the most valuable type-strain genomes for metagenomic binning, comparative biology and taxonomic classification.</title>
        <authorList>
            <person name="Goeker M."/>
        </authorList>
    </citation>
    <scope>NUCLEOTIDE SEQUENCE [LARGE SCALE GENOMIC DNA]</scope>
    <source>
        <strain evidence="1 2">DSM 46831</strain>
    </source>
</reference>
<dbReference type="Proteomes" id="UP000294746">
    <property type="component" value="Unassembled WGS sequence"/>
</dbReference>
<dbReference type="InterPro" id="IPR023198">
    <property type="entry name" value="PGP-like_dom2"/>
</dbReference>
<sequence>MSLLFVFDIDGTLTESNDLHQRVYLESLTAFGYAEINPDWGGYQHYTDSHIFYENGRYNQMQVTSSDLARFEHQFYQIYLEYRKHSEIHEIPGAGDFLRHLSAEGVPFCFATGSLRSAAEDKLAIFSDVDCVPVLATASEGVTREEIVGSAIEKAKHTYHVSHFERIVSIGDGVWDYRTARNLHLQFVGVAQGEQRKQLISVGAEHIIPHFQGIQVKELAK</sequence>
<dbReference type="InterPro" id="IPR023214">
    <property type="entry name" value="HAD_sf"/>
</dbReference>
<dbReference type="SUPFAM" id="SSF56784">
    <property type="entry name" value="HAD-like"/>
    <property type="match status" value="1"/>
</dbReference>
<dbReference type="GO" id="GO:0008967">
    <property type="term" value="F:phosphoglycolate phosphatase activity"/>
    <property type="evidence" value="ECO:0007669"/>
    <property type="project" value="TreeGrafter"/>
</dbReference>
<dbReference type="RefSeq" id="WP_131848274.1">
    <property type="nucleotide sequence ID" value="NZ_SLXV01000008.1"/>
</dbReference>
<dbReference type="SFLD" id="SFLDG01129">
    <property type="entry name" value="C1.5:_HAD__Beta-PGM__Phosphata"/>
    <property type="match status" value="1"/>
</dbReference>
<gene>
    <name evidence="1" type="ORF">EDD57_10869</name>
</gene>
<dbReference type="OrthoDB" id="9792518at2"/>
<dbReference type="PANTHER" id="PTHR43434:SF1">
    <property type="entry name" value="PHOSPHOGLYCOLATE PHOSPHATASE"/>
    <property type="match status" value="1"/>
</dbReference>
<dbReference type="EMBL" id="SLXV01000008">
    <property type="protein sequence ID" value="TCP69500.1"/>
    <property type="molecule type" value="Genomic_DNA"/>
</dbReference>
<keyword evidence="1" id="KW-0378">Hydrolase</keyword>
<dbReference type="InterPro" id="IPR036412">
    <property type="entry name" value="HAD-like_sf"/>
</dbReference>
<dbReference type="AlphaFoldDB" id="A0A4R2RY32"/>
<dbReference type="Gene3D" id="3.40.50.1000">
    <property type="entry name" value="HAD superfamily/HAD-like"/>
    <property type="match status" value="1"/>
</dbReference>
<organism evidence="1 2">
    <name type="scientific">Baia soyae</name>
    <dbReference type="NCBI Taxonomy" id="1544746"/>
    <lineage>
        <taxon>Bacteria</taxon>
        <taxon>Bacillati</taxon>
        <taxon>Bacillota</taxon>
        <taxon>Bacilli</taxon>
        <taxon>Bacillales</taxon>
        <taxon>Thermoactinomycetaceae</taxon>
        <taxon>Baia</taxon>
    </lineage>
</organism>
<keyword evidence="2" id="KW-1185">Reference proteome</keyword>
<dbReference type="InterPro" id="IPR050155">
    <property type="entry name" value="HAD-like_hydrolase_sf"/>
</dbReference>
<dbReference type="PANTHER" id="PTHR43434">
    <property type="entry name" value="PHOSPHOGLYCOLATE PHOSPHATASE"/>
    <property type="match status" value="1"/>
</dbReference>